<reference evidence="23 24" key="1">
    <citation type="journal article" date="2015" name="Nat. Commun.">
        <title>Lucilia cuprina genome unlocks parasitic fly biology to underpin future interventions.</title>
        <authorList>
            <person name="Anstead C.A."/>
            <person name="Korhonen P.K."/>
            <person name="Young N.D."/>
            <person name="Hall R.S."/>
            <person name="Jex A.R."/>
            <person name="Murali S.C."/>
            <person name="Hughes D.S."/>
            <person name="Lee S.F."/>
            <person name="Perry T."/>
            <person name="Stroehlein A.J."/>
            <person name="Ansell B.R."/>
            <person name="Breugelmans B."/>
            <person name="Hofmann A."/>
            <person name="Qu J."/>
            <person name="Dugan S."/>
            <person name="Lee S.L."/>
            <person name="Chao H."/>
            <person name="Dinh H."/>
            <person name="Han Y."/>
            <person name="Doddapaneni H.V."/>
            <person name="Worley K.C."/>
            <person name="Muzny D.M."/>
            <person name="Ioannidis P."/>
            <person name="Waterhouse R.M."/>
            <person name="Zdobnov E.M."/>
            <person name="James P.J."/>
            <person name="Bagnall N.H."/>
            <person name="Kotze A.C."/>
            <person name="Gibbs R.A."/>
            <person name="Richards S."/>
            <person name="Batterham P."/>
            <person name="Gasser R.B."/>
        </authorList>
    </citation>
    <scope>NUCLEOTIDE SEQUENCE [LARGE SCALE GENOMIC DNA]</scope>
    <source>
        <strain evidence="23 24">LS</strain>
        <tissue evidence="23">Full body</tissue>
    </source>
</reference>
<evidence type="ECO:0000256" key="1">
    <source>
        <dbReference type="ARBA" id="ARBA00004642"/>
    </source>
</evidence>
<comment type="similarity">
    <text evidence="3">Belongs to the sodium:solute symporter (SSF) (TC 2.A.21) family.</text>
</comment>
<dbReference type="Pfam" id="PF00474">
    <property type="entry name" value="SSF"/>
    <property type="match status" value="1"/>
</dbReference>
<feature type="transmembrane region" description="Helical" evidence="20">
    <location>
        <begin position="330"/>
        <end position="351"/>
    </location>
</feature>
<dbReference type="FunFam" id="1.10.8.10:FF:000018">
    <property type="entry name" value="Nuclear RNA export factor 1"/>
    <property type="match status" value="1"/>
</dbReference>
<dbReference type="InterPro" id="IPR015245">
    <property type="entry name" value="Tap_RNA-bd"/>
</dbReference>
<dbReference type="Gene3D" id="1.20.1730.10">
    <property type="entry name" value="Sodium/glucose cotransporter"/>
    <property type="match status" value="1"/>
</dbReference>
<feature type="transmembrane region" description="Helical" evidence="20">
    <location>
        <begin position="484"/>
        <end position="503"/>
    </location>
</feature>
<feature type="compositionally biased region" description="Basic and acidic residues" evidence="19">
    <location>
        <begin position="29"/>
        <end position="46"/>
    </location>
</feature>
<keyword evidence="10" id="KW-0509">mRNA transport</keyword>
<evidence type="ECO:0000256" key="5">
    <source>
        <dbReference type="ARBA" id="ARBA00022448"/>
    </source>
</evidence>
<evidence type="ECO:0000256" key="2">
    <source>
        <dbReference type="ARBA" id="ARBA00004651"/>
    </source>
</evidence>
<sequence>MPKPRGGQRQQYNSGGSSGSRFQALNDYQNDHDDRDNDGRKKERNNTRRVSFKPSALQKQGGIKSRLAEMAVRNRLEDDEDMDGLTTNTLYEDRRNSRRKGSPIPKGKFGQSLLIISAGIGVYYRLTGGKQKTAKEYLLADRGMGITPVAFSLTASLMSAVTILGVSAENYQYGTQFVLINIAYILATPFAAYLILPVFYRLKTASVYEYLEQRFGYATRLYASLAFSVQTALYMGIVLYAPALALEAVTGLNIVFSILIVGLVCTFYSTLGGMKAVLITDIFQSVLMFASVFAIIICAGIKAGGLGPIWETAREGGRLEFFNFSVDPTHRHTFFTQIIGGLGVYLSLYGVNQVQVQRLLSVKSLKASANSLWWSLPVLMVLSFTTCFSGLCMYYYYKGCDPLLEGRINSRDQLMPLFVIDTMGHIPGLSGLFVSGIFSGSLSSISSAISSLSAVTMEDYIKPWVAYRKKKELTDARTTFYTKILNLIYGAVCLGIAFMAGSIGGLLQAALSIFGIVGGPLLGLFTLGMYVQKANQKGAITSLTIGLAISFWIGFGQPKPPIPLLPLDTDSCPASPTSLITDIFTSNLLETVKAEEEPHYFYLYRISYMWYAVIGFLITFILGIFFSWLYELLGWDLNDALYTDTSRTIIKSDLFVPPIAKRIRKKQMPLVVVTATSSEIGNNNSRTPSFVEEENAAPGLTKSYTNSTELTDISIGVIQSGQRYSKDDVIRAILSAISPDIFIPHYWRTEKNCVVFFVDDYAIAQRLQQIERSVQMSDGYRLFIRVRASCPIVSVDEEFKEKMKLVMAKRYNAHTKALDLTKFHADPDFRNMFVGLFRTPVMSAALDIIQKNIPDLEALNLNENNIASMESFKNVEQRLPHLKILYLANNNLPSLAHLLVLRNVPIVDLVLKNNPLRQRYKDHALYVSEVRRKFPKIVKLDGEDLEPQILFDVNDTSTLPKAQASFLCDASGADIIRQFLEQYFMIFDSDNRQPLLDAYHEQAMMSISVPPASQAGRLHSFWKFNRNFRRIVNNEDVTKIRQLKPKLIAFTVAGLFKELDSSSNSGGDIRYFQRQFVIVPAGGGFCIRNEMILVTSATGAQARTFLKPPAVVSTTPTAAGTAGAAATVTSAAAAGSLQNRLQMNQPTTSAAALMPPPADVAPRQPDESMKMQMVQAMCVQSNMNAEWSRKCLEETNWDYNHAAFVFEKLHKECKIPPEAFIK</sequence>
<dbReference type="Pfam" id="PF09162">
    <property type="entry name" value="Tap-RNA_bind"/>
    <property type="match status" value="1"/>
</dbReference>
<dbReference type="InterPro" id="IPR009060">
    <property type="entry name" value="UBA-like_sf"/>
</dbReference>
<dbReference type="GO" id="GO:0005737">
    <property type="term" value="C:cytoplasm"/>
    <property type="evidence" value="ECO:0007669"/>
    <property type="project" value="InterPro"/>
</dbReference>
<dbReference type="SUPFAM" id="SSF54427">
    <property type="entry name" value="NTF2-like"/>
    <property type="match status" value="1"/>
</dbReference>
<feature type="transmembrane region" description="Helical" evidence="20">
    <location>
        <begin position="372"/>
        <end position="397"/>
    </location>
</feature>
<feature type="transmembrane region" description="Helical" evidence="20">
    <location>
        <begin position="221"/>
        <end position="242"/>
    </location>
</feature>
<dbReference type="GO" id="GO:0015075">
    <property type="term" value="F:monoatomic ion transmembrane transporter activity"/>
    <property type="evidence" value="ECO:0007669"/>
    <property type="project" value="UniProtKB-ARBA"/>
</dbReference>
<evidence type="ECO:0000256" key="17">
    <source>
        <dbReference type="ARBA" id="ARBA00023242"/>
    </source>
</evidence>
<dbReference type="InterPro" id="IPR012677">
    <property type="entry name" value="Nucleotide-bd_a/b_plait_sf"/>
</dbReference>
<evidence type="ECO:0000313" key="24">
    <source>
        <dbReference type="Proteomes" id="UP000037069"/>
    </source>
</evidence>
<dbReference type="PROSITE" id="PS50177">
    <property type="entry name" value="NTF2_DOMAIN"/>
    <property type="match status" value="1"/>
</dbReference>
<evidence type="ECO:0000256" key="13">
    <source>
        <dbReference type="ARBA" id="ARBA00023065"/>
    </source>
</evidence>
<dbReference type="SUPFAM" id="SSF54928">
    <property type="entry name" value="RNA-binding domain, RBD"/>
    <property type="match status" value="1"/>
</dbReference>
<evidence type="ECO:0000256" key="7">
    <source>
        <dbReference type="ARBA" id="ARBA00022614"/>
    </source>
</evidence>
<comment type="subcellular location">
    <subcellularLocation>
        <location evidence="2">Cell membrane</location>
        <topology evidence="2">Multi-pass membrane protein</topology>
    </subcellularLocation>
    <subcellularLocation>
        <location evidence="1">Nucleus</location>
        <location evidence="1">Nucleoplasm</location>
    </subcellularLocation>
</comment>
<keyword evidence="14 20" id="KW-0472">Membrane</keyword>
<dbReference type="InterPro" id="IPR032710">
    <property type="entry name" value="NTF2-like_dom_sf"/>
</dbReference>
<dbReference type="EMBL" id="JRES01000325">
    <property type="protein sequence ID" value="KNC32275.1"/>
    <property type="molecule type" value="Genomic_DNA"/>
</dbReference>
<dbReference type="GO" id="GO:0005886">
    <property type="term" value="C:plasma membrane"/>
    <property type="evidence" value="ECO:0007669"/>
    <property type="project" value="UniProtKB-SubCell"/>
</dbReference>
<evidence type="ECO:0000259" key="21">
    <source>
        <dbReference type="PROSITE" id="PS50177"/>
    </source>
</evidence>
<feature type="transmembrane region" description="Helical" evidence="20">
    <location>
        <begin position="608"/>
        <end position="630"/>
    </location>
</feature>
<dbReference type="PROSITE" id="PS00456">
    <property type="entry name" value="NA_SOLUT_SYMP_1"/>
    <property type="match status" value="1"/>
</dbReference>
<dbReference type="CDD" id="cd14342">
    <property type="entry name" value="UBA_TAP-C"/>
    <property type="match status" value="1"/>
</dbReference>
<dbReference type="AlphaFoldDB" id="A0A0L0CJ39"/>
<dbReference type="InterPro" id="IPR035979">
    <property type="entry name" value="RBD_domain_sf"/>
</dbReference>
<dbReference type="OrthoDB" id="6132759at2759"/>
<comment type="similarity">
    <text evidence="4">Belongs to the NXF family.</text>
</comment>
<proteinExistence type="inferred from homology"/>
<dbReference type="GO" id="GO:0005654">
    <property type="term" value="C:nucleoplasm"/>
    <property type="evidence" value="ECO:0007669"/>
    <property type="project" value="UniProtKB-SubCell"/>
</dbReference>
<organism evidence="23 24">
    <name type="scientific">Lucilia cuprina</name>
    <name type="common">Green bottle fly</name>
    <name type="synonym">Australian sheep blowfly</name>
    <dbReference type="NCBI Taxonomy" id="7375"/>
    <lineage>
        <taxon>Eukaryota</taxon>
        <taxon>Metazoa</taxon>
        <taxon>Ecdysozoa</taxon>
        <taxon>Arthropoda</taxon>
        <taxon>Hexapoda</taxon>
        <taxon>Insecta</taxon>
        <taxon>Pterygota</taxon>
        <taxon>Neoptera</taxon>
        <taxon>Endopterygota</taxon>
        <taxon>Diptera</taxon>
        <taxon>Brachycera</taxon>
        <taxon>Muscomorpha</taxon>
        <taxon>Oestroidea</taxon>
        <taxon>Calliphoridae</taxon>
        <taxon>Luciliinae</taxon>
        <taxon>Lucilia</taxon>
    </lineage>
</organism>
<feature type="domain" description="NTF2" evidence="21">
    <location>
        <begin position="975"/>
        <end position="1094"/>
    </location>
</feature>
<dbReference type="SUPFAM" id="SSF52058">
    <property type="entry name" value="L domain-like"/>
    <property type="match status" value="1"/>
</dbReference>
<feature type="transmembrane region" description="Helical" evidence="20">
    <location>
        <begin position="509"/>
        <end position="531"/>
    </location>
</feature>
<evidence type="ECO:0000259" key="22">
    <source>
        <dbReference type="PROSITE" id="PS51281"/>
    </source>
</evidence>
<dbReference type="Pfam" id="PF22602">
    <property type="entry name" value="NXF_NTF2"/>
    <property type="match status" value="2"/>
</dbReference>
<dbReference type="InterPro" id="IPR038377">
    <property type="entry name" value="Na/Glc_symporter_sf"/>
</dbReference>
<keyword evidence="6" id="KW-1003">Cell membrane</keyword>
<dbReference type="InterPro" id="IPR032675">
    <property type="entry name" value="LRR_dom_sf"/>
</dbReference>
<keyword evidence="7" id="KW-0433">Leucine-rich repeat</keyword>
<evidence type="ECO:0000256" key="18">
    <source>
        <dbReference type="ARBA" id="ARBA00036099"/>
    </source>
</evidence>
<dbReference type="NCBIfam" id="TIGR00813">
    <property type="entry name" value="sss"/>
    <property type="match status" value="1"/>
</dbReference>
<comment type="catalytic activity">
    <reaction evidence="18">
        <text>iodide(out) + 2 Na(+)(out) = iodide(in) + 2 Na(+)(in)</text>
        <dbReference type="Rhea" id="RHEA:71207"/>
        <dbReference type="ChEBI" id="CHEBI:16382"/>
        <dbReference type="ChEBI" id="CHEBI:29101"/>
    </reaction>
</comment>
<dbReference type="GO" id="GO:0015293">
    <property type="term" value="F:symporter activity"/>
    <property type="evidence" value="ECO:0007669"/>
    <property type="project" value="TreeGrafter"/>
</dbReference>
<evidence type="ECO:0000256" key="6">
    <source>
        <dbReference type="ARBA" id="ARBA00022475"/>
    </source>
</evidence>
<dbReference type="Pfam" id="PF03943">
    <property type="entry name" value="TAP_C"/>
    <property type="match status" value="1"/>
</dbReference>
<evidence type="ECO:0000256" key="4">
    <source>
        <dbReference type="ARBA" id="ARBA00009285"/>
    </source>
</evidence>
<feature type="transmembrane region" description="Helical" evidence="20">
    <location>
        <begin position="254"/>
        <end position="274"/>
    </location>
</feature>
<keyword evidence="13" id="KW-0406">Ion transport</keyword>
<dbReference type="Gene3D" id="3.10.450.50">
    <property type="match status" value="2"/>
</dbReference>
<evidence type="ECO:0000256" key="20">
    <source>
        <dbReference type="SAM" id="Phobius"/>
    </source>
</evidence>
<dbReference type="Gene3D" id="3.30.70.330">
    <property type="match status" value="1"/>
</dbReference>
<feature type="region of interest" description="Disordered" evidence="19">
    <location>
        <begin position="1"/>
        <end position="104"/>
    </location>
</feature>
<evidence type="ECO:0000256" key="8">
    <source>
        <dbReference type="ARBA" id="ARBA00022692"/>
    </source>
</evidence>
<keyword evidence="9" id="KW-0677">Repeat</keyword>
<dbReference type="InterPro" id="IPR018222">
    <property type="entry name" value="Nuclear_transport_factor_2_euk"/>
</dbReference>
<feature type="transmembrane region" description="Helical" evidence="20">
    <location>
        <begin position="178"/>
        <end position="200"/>
    </location>
</feature>
<keyword evidence="12" id="KW-0915">Sodium</keyword>
<keyword evidence="24" id="KW-1185">Reference proteome</keyword>
<dbReference type="GO" id="GO:0098660">
    <property type="term" value="P:inorganic ion transmembrane transport"/>
    <property type="evidence" value="ECO:0007669"/>
    <property type="project" value="UniProtKB-ARBA"/>
</dbReference>
<dbReference type="InterPro" id="IPR001611">
    <property type="entry name" value="Leu-rich_rpt"/>
</dbReference>
<dbReference type="CDD" id="cd11492">
    <property type="entry name" value="SLC5sbd_NIS-SMVT"/>
    <property type="match status" value="1"/>
</dbReference>
<keyword evidence="5" id="KW-0813">Transport</keyword>
<dbReference type="InterPro" id="IPR018212">
    <property type="entry name" value="Na/solute_symporter_CS"/>
</dbReference>
<evidence type="ECO:0000256" key="12">
    <source>
        <dbReference type="ARBA" id="ARBA00023053"/>
    </source>
</evidence>
<dbReference type="Pfam" id="PF24048">
    <property type="entry name" value="LRR_NXF1-5"/>
    <property type="match status" value="1"/>
</dbReference>
<dbReference type="GO" id="GO:0006814">
    <property type="term" value="P:sodium ion transport"/>
    <property type="evidence" value="ECO:0007669"/>
    <property type="project" value="UniProtKB-KW"/>
</dbReference>
<evidence type="ECO:0000256" key="19">
    <source>
        <dbReference type="SAM" id="MobiDB-lite"/>
    </source>
</evidence>
<dbReference type="STRING" id="7375.A0A0L0CJ39"/>
<dbReference type="Proteomes" id="UP000037069">
    <property type="component" value="Unassembled WGS sequence"/>
</dbReference>
<feature type="transmembrane region" description="Helical" evidence="20">
    <location>
        <begin position="109"/>
        <end position="126"/>
    </location>
</feature>
<evidence type="ECO:0000256" key="14">
    <source>
        <dbReference type="ARBA" id="ARBA00023136"/>
    </source>
</evidence>
<dbReference type="GO" id="GO:0006406">
    <property type="term" value="P:mRNA export from nucleus"/>
    <property type="evidence" value="ECO:0007669"/>
    <property type="project" value="InterPro"/>
</dbReference>
<feature type="compositionally biased region" description="Polar residues" evidence="19">
    <location>
        <begin position="8"/>
        <end position="23"/>
    </location>
</feature>
<protein>
    <submittedName>
        <fullName evidence="23">Putative sodium-dependent multivitamin transporter</fullName>
    </submittedName>
</protein>
<dbReference type="Gene3D" id="3.80.10.10">
    <property type="entry name" value="Ribonuclease Inhibitor"/>
    <property type="match status" value="1"/>
</dbReference>
<dbReference type="InterPro" id="IPR001734">
    <property type="entry name" value="Na/solute_symporter"/>
</dbReference>
<dbReference type="Gene3D" id="1.10.8.10">
    <property type="entry name" value="DNA helicase RuvA subunit, C-terminal domain"/>
    <property type="match status" value="1"/>
</dbReference>
<dbReference type="PROSITE" id="PS50283">
    <property type="entry name" value="NA_SOLUT_SYMP_3"/>
    <property type="match status" value="1"/>
</dbReference>
<dbReference type="SUPFAM" id="SSF46934">
    <property type="entry name" value="UBA-like"/>
    <property type="match status" value="1"/>
</dbReference>
<keyword evidence="15" id="KW-0325">Glycoprotein</keyword>
<dbReference type="SMART" id="SM00804">
    <property type="entry name" value="TAP_C"/>
    <property type="match status" value="1"/>
</dbReference>
<keyword evidence="16" id="KW-0739">Sodium transport</keyword>
<dbReference type="PROSITE" id="PS51281">
    <property type="entry name" value="TAP_C"/>
    <property type="match status" value="1"/>
</dbReference>
<evidence type="ECO:0000256" key="11">
    <source>
        <dbReference type="ARBA" id="ARBA00022989"/>
    </source>
</evidence>
<evidence type="ECO:0000256" key="10">
    <source>
        <dbReference type="ARBA" id="ARBA00022816"/>
    </source>
</evidence>
<feature type="transmembrane region" description="Helical" evidence="20">
    <location>
        <begin position="286"/>
        <end position="310"/>
    </location>
</feature>
<keyword evidence="11 20" id="KW-1133">Transmembrane helix</keyword>
<evidence type="ECO:0000313" key="23">
    <source>
        <dbReference type="EMBL" id="KNC32275.1"/>
    </source>
</evidence>
<name>A0A0L0CJ39_LUCCU</name>
<gene>
    <name evidence="23" type="ORF">FF38_01819</name>
</gene>
<dbReference type="PROSITE" id="PS51450">
    <property type="entry name" value="LRR"/>
    <property type="match status" value="2"/>
</dbReference>
<evidence type="ECO:0000256" key="3">
    <source>
        <dbReference type="ARBA" id="ARBA00006434"/>
    </source>
</evidence>
<evidence type="ECO:0000256" key="16">
    <source>
        <dbReference type="ARBA" id="ARBA00023201"/>
    </source>
</evidence>
<dbReference type="GO" id="GO:0003723">
    <property type="term" value="F:RNA binding"/>
    <property type="evidence" value="ECO:0007669"/>
    <property type="project" value="InterPro"/>
</dbReference>
<evidence type="ECO:0000256" key="9">
    <source>
        <dbReference type="ARBA" id="ARBA00022737"/>
    </source>
</evidence>
<keyword evidence="17" id="KW-0539">Nucleus</keyword>
<comment type="caution">
    <text evidence="23">The sequence shown here is derived from an EMBL/GenBank/DDBJ whole genome shotgun (WGS) entry which is preliminary data.</text>
</comment>
<feature type="domain" description="TAP-C" evidence="22">
    <location>
        <begin position="1168"/>
        <end position="1222"/>
    </location>
</feature>
<dbReference type="PANTHER" id="PTHR42985">
    <property type="entry name" value="SODIUM-COUPLED MONOCARBOXYLATE TRANSPORTER"/>
    <property type="match status" value="1"/>
</dbReference>
<dbReference type="PANTHER" id="PTHR42985:SF40">
    <property type="entry name" value="LD47995P-RELATED"/>
    <property type="match status" value="1"/>
</dbReference>
<dbReference type="InterPro" id="IPR002075">
    <property type="entry name" value="NTF2_dom"/>
</dbReference>
<dbReference type="InterPro" id="IPR005637">
    <property type="entry name" value="TAP_C_dom"/>
</dbReference>
<accession>A0A0L0CJ39</accession>
<dbReference type="InterPro" id="IPR051163">
    <property type="entry name" value="Sodium:Solute_Symporter_SSF"/>
</dbReference>
<dbReference type="OMA" id="YDEVEDH"/>
<feature type="transmembrane region" description="Helical" evidence="20">
    <location>
        <begin position="146"/>
        <end position="166"/>
    </location>
</feature>
<evidence type="ECO:0000256" key="15">
    <source>
        <dbReference type="ARBA" id="ARBA00023180"/>
    </source>
</evidence>
<dbReference type="FunFam" id="3.80.10.10:FF:000384">
    <property type="entry name" value="Nuclear RNA export factor 1"/>
    <property type="match status" value="1"/>
</dbReference>
<dbReference type="InterPro" id="IPR057125">
    <property type="entry name" value="NXF1/2/3/5-like_LRR"/>
</dbReference>
<keyword evidence="8 20" id="KW-0812">Transmembrane</keyword>